<name>A0A1X7UC29_AMPQE</name>
<sequence length="85" mass="9884">MDNGSEAVDAFTVNWEMENNYFCPHFYLIPRLLFHARCCKCVGTLVVPEWPQPLSGPFFGICMVVLRNVLKIICTCHWSLDYLLR</sequence>
<accession>A0A1X7UC29</accession>
<protein>
    <submittedName>
        <fullName evidence="1">Uncharacterized protein</fullName>
    </submittedName>
</protein>
<dbReference type="InParanoid" id="A0A1X7UC29"/>
<reference evidence="1" key="1">
    <citation type="submission" date="2017-05" db="UniProtKB">
        <authorList>
            <consortium name="EnsemblMetazoa"/>
        </authorList>
    </citation>
    <scope>IDENTIFICATION</scope>
</reference>
<evidence type="ECO:0000313" key="1">
    <source>
        <dbReference type="EnsemblMetazoa" id="Aqu2.1.25499_001"/>
    </source>
</evidence>
<proteinExistence type="predicted"/>
<organism evidence="1">
    <name type="scientific">Amphimedon queenslandica</name>
    <name type="common">Sponge</name>
    <dbReference type="NCBI Taxonomy" id="400682"/>
    <lineage>
        <taxon>Eukaryota</taxon>
        <taxon>Metazoa</taxon>
        <taxon>Porifera</taxon>
        <taxon>Demospongiae</taxon>
        <taxon>Heteroscleromorpha</taxon>
        <taxon>Haplosclerida</taxon>
        <taxon>Niphatidae</taxon>
        <taxon>Amphimedon</taxon>
    </lineage>
</organism>
<dbReference type="EnsemblMetazoa" id="Aqu2.1.25499_001">
    <property type="protein sequence ID" value="Aqu2.1.25499_001"/>
    <property type="gene ID" value="Aqu2.1.25499"/>
</dbReference>
<dbReference type="AlphaFoldDB" id="A0A1X7UC29"/>